<feature type="compositionally biased region" description="Basic and acidic residues" evidence="1">
    <location>
        <begin position="331"/>
        <end position="343"/>
    </location>
</feature>
<feature type="non-terminal residue" evidence="2">
    <location>
        <position position="356"/>
    </location>
</feature>
<reference evidence="3" key="1">
    <citation type="journal article" date="2015" name="PLoS Genet.">
        <title>Genome Sequence and Transcriptome Analyses of Chrysochromulina tobin: Metabolic Tools for Enhanced Algal Fitness in the Prominent Order Prymnesiales (Haptophyceae).</title>
        <authorList>
            <person name="Hovde B.T."/>
            <person name="Deodato C.R."/>
            <person name="Hunsperger H.M."/>
            <person name="Ryken S.A."/>
            <person name="Yost W."/>
            <person name="Jha R.K."/>
            <person name="Patterson J."/>
            <person name="Monnat R.J. Jr."/>
            <person name="Barlow S.B."/>
            <person name="Starkenburg S.R."/>
            <person name="Cattolico R.A."/>
        </authorList>
    </citation>
    <scope>NUCLEOTIDE SEQUENCE</scope>
    <source>
        <strain evidence="3">CCMP291</strain>
    </source>
</reference>
<dbReference type="PANTHER" id="PTHR21963">
    <property type="entry name" value="PF6"/>
    <property type="match status" value="1"/>
</dbReference>
<comment type="caution">
    <text evidence="2">The sequence shown here is derived from an EMBL/GenBank/DDBJ whole genome shotgun (WGS) entry which is preliminary data.</text>
</comment>
<dbReference type="AlphaFoldDB" id="A0A0M0JMA8"/>
<feature type="region of interest" description="Disordered" evidence="1">
    <location>
        <begin position="314"/>
        <end position="356"/>
    </location>
</feature>
<organism evidence="2 3">
    <name type="scientific">Chrysochromulina tobinii</name>
    <dbReference type="NCBI Taxonomy" id="1460289"/>
    <lineage>
        <taxon>Eukaryota</taxon>
        <taxon>Haptista</taxon>
        <taxon>Haptophyta</taxon>
        <taxon>Prymnesiophyceae</taxon>
        <taxon>Prymnesiales</taxon>
        <taxon>Chrysochromulinaceae</taxon>
        <taxon>Chrysochromulina</taxon>
    </lineage>
</organism>
<protein>
    <submittedName>
        <fullName evidence="2">Uncharacterized protein</fullName>
    </submittedName>
</protein>
<accession>A0A0M0JMA8</accession>
<evidence type="ECO:0000313" key="3">
    <source>
        <dbReference type="Proteomes" id="UP000037460"/>
    </source>
</evidence>
<feature type="non-terminal residue" evidence="2">
    <location>
        <position position="1"/>
    </location>
</feature>
<gene>
    <name evidence="2" type="ORF">Ctob_004189</name>
</gene>
<dbReference type="EMBL" id="JWZX01002721">
    <property type="protein sequence ID" value="KOO27398.1"/>
    <property type="molecule type" value="Genomic_DNA"/>
</dbReference>
<keyword evidence="3" id="KW-1185">Reference proteome</keyword>
<feature type="region of interest" description="Disordered" evidence="1">
    <location>
        <begin position="1"/>
        <end position="32"/>
    </location>
</feature>
<evidence type="ECO:0000313" key="2">
    <source>
        <dbReference type="EMBL" id="KOO27398.1"/>
    </source>
</evidence>
<proteinExistence type="predicted"/>
<dbReference type="PANTHER" id="PTHR21963:SF1">
    <property type="entry name" value="SPERM-ASSOCIATED ANTIGEN 17"/>
    <property type="match status" value="1"/>
</dbReference>
<dbReference type="Proteomes" id="UP000037460">
    <property type="component" value="Unassembled WGS sequence"/>
</dbReference>
<sequence length="356" mass="37129">KAAAEEAGVPYVPPASAPAAAPAAVEPPFDSPPPVEKAADAYYLLQNFPRSAAEAAALAKEGVVIDTFVAFEMDSECLRVCKGEPPPVPAEGETELPPPTLLEPTALQTELAALIGVEGSGLEQAVLLTLKGLAPDEWNTPAAVLSRLSALTYAAAQKLCMYEDFHLTLSPSIAVPTAEGMPDMSHYNHLLASAPMHALGLPYLLDCLIEQVVRTHAPPDMASNLALADSDAELEGIAAFLQSATSLASAAPKSAMQLAAEAATKAADASALVPTHDHVTERLYRPPPFGLAPTASSGDKAAAIERKILGLLPYPGKGRRGMPSEDAALSAEERGAERTELHHFSQFAPPQVSQSP</sequence>
<evidence type="ECO:0000256" key="1">
    <source>
        <dbReference type="SAM" id="MobiDB-lite"/>
    </source>
</evidence>
<name>A0A0M0JMA8_9EUKA</name>
<dbReference type="GO" id="GO:1904158">
    <property type="term" value="P:axonemal central apparatus assembly"/>
    <property type="evidence" value="ECO:0007669"/>
    <property type="project" value="TreeGrafter"/>
</dbReference>
<dbReference type="InterPro" id="IPR026173">
    <property type="entry name" value="SPAG17"/>
</dbReference>
<feature type="compositionally biased region" description="Low complexity" evidence="1">
    <location>
        <begin position="17"/>
        <end position="28"/>
    </location>
</feature>
<dbReference type="GO" id="GO:1990716">
    <property type="term" value="C:axonemal central apparatus"/>
    <property type="evidence" value="ECO:0007669"/>
    <property type="project" value="TreeGrafter"/>
</dbReference>